<accession>A0AAD7CKL2</accession>
<feature type="domain" description="MINDY deubiquitinase" evidence="2">
    <location>
        <begin position="14"/>
        <end position="295"/>
    </location>
</feature>
<organism evidence="3 4">
    <name type="scientific">Roridomyces roridus</name>
    <dbReference type="NCBI Taxonomy" id="1738132"/>
    <lineage>
        <taxon>Eukaryota</taxon>
        <taxon>Fungi</taxon>
        <taxon>Dikarya</taxon>
        <taxon>Basidiomycota</taxon>
        <taxon>Agaricomycotina</taxon>
        <taxon>Agaricomycetes</taxon>
        <taxon>Agaricomycetidae</taxon>
        <taxon>Agaricales</taxon>
        <taxon>Marasmiineae</taxon>
        <taxon>Mycenaceae</taxon>
        <taxon>Roridomyces</taxon>
    </lineage>
</organism>
<gene>
    <name evidence="3" type="ORF">FB45DRAFT_889534</name>
</gene>
<feature type="region of interest" description="Disordered" evidence="1">
    <location>
        <begin position="363"/>
        <end position="382"/>
    </location>
</feature>
<feature type="compositionally biased region" description="Basic residues" evidence="1">
    <location>
        <begin position="372"/>
        <end position="382"/>
    </location>
</feature>
<dbReference type="GO" id="GO:1990380">
    <property type="term" value="F:K48-linked deubiquitinase activity"/>
    <property type="evidence" value="ECO:0007669"/>
    <property type="project" value="InterPro"/>
</dbReference>
<name>A0AAD7CKL2_9AGAR</name>
<protein>
    <recommendedName>
        <fullName evidence="2">MINDY deubiquitinase domain-containing protein</fullName>
    </recommendedName>
</protein>
<dbReference type="EMBL" id="JARKIF010000001">
    <property type="protein sequence ID" value="KAJ7651065.1"/>
    <property type="molecule type" value="Genomic_DNA"/>
</dbReference>
<dbReference type="InterPro" id="IPR033979">
    <property type="entry name" value="MINDY_domain"/>
</dbReference>
<comment type="caution">
    <text evidence="3">The sequence shown here is derived from an EMBL/GenBank/DDBJ whole genome shotgun (WGS) entry which is preliminary data.</text>
</comment>
<dbReference type="GO" id="GO:0016807">
    <property type="term" value="F:cysteine-type carboxypeptidase activity"/>
    <property type="evidence" value="ECO:0007669"/>
    <property type="project" value="TreeGrafter"/>
</dbReference>
<dbReference type="PANTHER" id="PTHR18063:SF6">
    <property type="entry name" value="UBIQUITIN CARBOXYL-TERMINAL HYDROLASE"/>
    <property type="match status" value="1"/>
</dbReference>
<dbReference type="InterPro" id="IPR007518">
    <property type="entry name" value="MINDY"/>
</dbReference>
<dbReference type="GO" id="GO:0005829">
    <property type="term" value="C:cytosol"/>
    <property type="evidence" value="ECO:0007669"/>
    <property type="project" value="TreeGrafter"/>
</dbReference>
<reference evidence="3" key="1">
    <citation type="submission" date="2023-03" db="EMBL/GenBank/DDBJ databases">
        <title>Massive genome expansion in bonnet fungi (Mycena s.s.) driven by repeated elements and novel gene families across ecological guilds.</title>
        <authorList>
            <consortium name="Lawrence Berkeley National Laboratory"/>
            <person name="Harder C.B."/>
            <person name="Miyauchi S."/>
            <person name="Viragh M."/>
            <person name="Kuo A."/>
            <person name="Thoen E."/>
            <person name="Andreopoulos B."/>
            <person name="Lu D."/>
            <person name="Skrede I."/>
            <person name="Drula E."/>
            <person name="Henrissat B."/>
            <person name="Morin E."/>
            <person name="Kohler A."/>
            <person name="Barry K."/>
            <person name="LaButti K."/>
            <person name="Morin E."/>
            <person name="Salamov A."/>
            <person name="Lipzen A."/>
            <person name="Mereny Z."/>
            <person name="Hegedus B."/>
            <person name="Baldrian P."/>
            <person name="Stursova M."/>
            <person name="Weitz H."/>
            <person name="Taylor A."/>
            <person name="Grigoriev I.V."/>
            <person name="Nagy L.G."/>
            <person name="Martin F."/>
            <person name="Kauserud H."/>
        </authorList>
    </citation>
    <scope>NUCLEOTIDE SEQUENCE</scope>
    <source>
        <strain evidence="3">9284</strain>
    </source>
</reference>
<evidence type="ECO:0000313" key="3">
    <source>
        <dbReference type="EMBL" id="KAJ7651065.1"/>
    </source>
</evidence>
<feature type="region of interest" description="Disordered" evidence="1">
    <location>
        <begin position="177"/>
        <end position="199"/>
    </location>
</feature>
<dbReference type="Proteomes" id="UP001221142">
    <property type="component" value="Unassembled WGS sequence"/>
</dbReference>
<dbReference type="GO" id="GO:0071944">
    <property type="term" value="C:cell periphery"/>
    <property type="evidence" value="ECO:0007669"/>
    <property type="project" value="TreeGrafter"/>
</dbReference>
<evidence type="ECO:0000259" key="2">
    <source>
        <dbReference type="Pfam" id="PF04424"/>
    </source>
</evidence>
<keyword evidence="4" id="KW-1185">Reference proteome</keyword>
<dbReference type="GO" id="GO:0004843">
    <property type="term" value="F:cysteine-type deubiquitinase activity"/>
    <property type="evidence" value="ECO:0007669"/>
    <property type="project" value="InterPro"/>
</dbReference>
<dbReference type="Pfam" id="PF04424">
    <property type="entry name" value="MINDY_DUB"/>
    <property type="match status" value="1"/>
</dbReference>
<dbReference type="AlphaFoldDB" id="A0AAD7CKL2"/>
<evidence type="ECO:0000313" key="4">
    <source>
        <dbReference type="Proteomes" id="UP001221142"/>
    </source>
</evidence>
<sequence>MDSEPSLQSSEAEVWNLKQISFGSGDVKQEVKIITQNYNGPCSFIAICNILILRGDIKILPLHRESVSYEFLSQLVAEYLLLHSPDVDISAALSIMPLTQKGMDLNPLFTGATSFRPAGDGGALQLFEQAGIELVHGWLVDPASPEAVAIKSRAQDYDTAVTYIVAADHAANGQLVVDESSEPVAGSSSGPSRNWTEDESKKIQDAVAIRDFLDNTRSQLTYHGLFHLATTLPPGALVALFRNSHLSVLHKSASEADSALYSLVTDDIFLHERSVVWERLEDVDGGSSTFVDSNFIRASPVGGDYAGQTAQDALRMAEMEAGMFVPHDPNDHLLAAQMQADEDNHAHMLREQARMRRMEKEEAARQAAEARKTKKKKDCVVM</sequence>
<dbReference type="PANTHER" id="PTHR18063">
    <property type="entry name" value="NF-E2 INDUCIBLE PROTEIN"/>
    <property type="match status" value="1"/>
</dbReference>
<dbReference type="GO" id="GO:0071108">
    <property type="term" value="P:protein K48-linked deubiquitination"/>
    <property type="evidence" value="ECO:0007669"/>
    <property type="project" value="TreeGrafter"/>
</dbReference>
<evidence type="ECO:0000256" key="1">
    <source>
        <dbReference type="SAM" id="MobiDB-lite"/>
    </source>
</evidence>
<proteinExistence type="predicted"/>